<dbReference type="PANTHER" id="PTHR18895:SF74">
    <property type="entry name" value="MTRF1L RELEASE FACTOR GLUTAMINE METHYLTRANSFERASE"/>
    <property type="match status" value="1"/>
</dbReference>
<evidence type="ECO:0000256" key="1">
    <source>
        <dbReference type="ARBA" id="ARBA00022603"/>
    </source>
</evidence>
<dbReference type="GO" id="GO:0102559">
    <property type="term" value="F:peptide chain release factor N(5)-glutamine methyltransferase activity"/>
    <property type="evidence" value="ECO:0007669"/>
    <property type="project" value="UniProtKB-EC"/>
</dbReference>
<dbReference type="EC" id="2.1.1.297" evidence="5"/>
<comment type="similarity">
    <text evidence="5">Belongs to the protein N5-glutamine methyltransferase family. PrmC subfamily.</text>
</comment>
<comment type="catalytic activity">
    <reaction evidence="4 5">
        <text>L-glutaminyl-[peptide chain release factor] + S-adenosyl-L-methionine = N(5)-methyl-L-glutaminyl-[peptide chain release factor] + S-adenosyl-L-homocysteine + H(+)</text>
        <dbReference type="Rhea" id="RHEA:42896"/>
        <dbReference type="Rhea" id="RHEA-COMP:10271"/>
        <dbReference type="Rhea" id="RHEA-COMP:10272"/>
        <dbReference type="ChEBI" id="CHEBI:15378"/>
        <dbReference type="ChEBI" id="CHEBI:30011"/>
        <dbReference type="ChEBI" id="CHEBI:57856"/>
        <dbReference type="ChEBI" id="CHEBI:59789"/>
        <dbReference type="ChEBI" id="CHEBI:61891"/>
        <dbReference type="EC" id="2.1.1.297"/>
    </reaction>
</comment>
<dbReference type="Pfam" id="PF17827">
    <property type="entry name" value="PrmC_N"/>
    <property type="match status" value="1"/>
</dbReference>
<comment type="caution">
    <text evidence="8">The sequence shown here is derived from an EMBL/GenBank/DDBJ whole genome shotgun (WGS) entry which is preliminary data.</text>
</comment>
<feature type="domain" description="Release factor glutamine methyltransferase N-terminal" evidence="7">
    <location>
        <begin position="15"/>
        <end position="84"/>
    </location>
</feature>
<dbReference type="RefSeq" id="WP_044406339.1">
    <property type="nucleotide sequence ID" value="NZ_JXXE01000086.1"/>
</dbReference>
<dbReference type="InterPro" id="IPR019874">
    <property type="entry name" value="RF_methyltr_PrmC"/>
</dbReference>
<feature type="binding site" evidence="5">
    <location>
        <begin position="198"/>
        <end position="201"/>
    </location>
    <ligand>
        <name>substrate</name>
    </ligand>
</feature>
<feature type="binding site" evidence="5">
    <location>
        <position position="198"/>
    </location>
    <ligand>
        <name>S-adenosyl-L-methionine</name>
        <dbReference type="ChEBI" id="CHEBI:59789"/>
    </ligand>
</feature>
<dbReference type="Gene3D" id="3.40.50.150">
    <property type="entry name" value="Vaccinia Virus protein VP39"/>
    <property type="match status" value="1"/>
</dbReference>
<dbReference type="Proteomes" id="UP000032515">
    <property type="component" value="Unassembled WGS sequence"/>
</dbReference>
<keyword evidence="1 5" id="KW-0489">Methyltransferase</keyword>
<feature type="binding site" evidence="5">
    <location>
        <position position="155"/>
    </location>
    <ligand>
        <name>S-adenosyl-L-methionine</name>
        <dbReference type="ChEBI" id="CHEBI:59789"/>
    </ligand>
</feature>
<dbReference type="GO" id="GO:0032259">
    <property type="term" value="P:methylation"/>
    <property type="evidence" value="ECO:0007669"/>
    <property type="project" value="UniProtKB-KW"/>
</dbReference>
<evidence type="ECO:0000256" key="3">
    <source>
        <dbReference type="ARBA" id="ARBA00022691"/>
    </source>
</evidence>
<protein>
    <recommendedName>
        <fullName evidence="5">Release factor glutamine methyltransferase</fullName>
        <shortName evidence="5">RF MTase</shortName>
        <ecNumber evidence="5">2.1.1.297</ecNumber>
    </recommendedName>
    <alternativeName>
        <fullName evidence="5">N5-glutamine methyltransferase PrmC</fullName>
    </alternativeName>
    <alternativeName>
        <fullName evidence="5">Protein-(glutamine-N5) MTase PrmC</fullName>
    </alternativeName>
    <alternativeName>
        <fullName evidence="5">Protein-glutamine N-methyltransferase PrmC</fullName>
    </alternativeName>
</protein>
<dbReference type="CDD" id="cd02440">
    <property type="entry name" value="AdoMet_MTases"/>
    <property type="match status" value="1"/>
</dbReference>
<keyword evidence="2 5" id="KW-0808">Transferase</keyword>
<feature type="binding site" evidence="5">
    <location>
        <position position="184"/>
    </location>
    <ligand>
        <name>S-adenosyl-L-methionine</name>
        <dbReference type="ChEBI" id="CHEBI:59789"/>
    </ligand>
</feature>
<dbReference type="HAMAP" id="MF_02126">
    <property type="entry name" value="RF_methyltr_PrmC"/>
    <property type="match status" value="1"/>
</dbReference>
<evidence type="ECO:0000259" key="6">
    <source>
        <dbReference type="Pfam" id="PF05175"/>
    </source>
</evidence>
<dbReference type="NCBIfam" id="TIGR00536">
    <property type="entry name" value="hemK_fam"/>
    <property type="match status" value="1"/>
</dbReference>
<dbReference type="SUPFAM" id="SSF53335">
    <property type="entry name" value="S-adenosyl-L-methionine-dependent methyltransferases"/>
    <property type="match status" value="1"/>
</dbReference>
<dbReference type="InterPro" id="IPR029063">
    <property type="entry name" value="SAM-dependent_MTases_sf"/>
</dbReference>
<dbReference type="InterPro" id="IPR050320">
    <property type="entry name" value="N5-glutamine_MTase"/>
</dbReference>
<feature type="binding site" evidence="5">
    <location>
        <begin position="132"/>
        <end position="136"/>
    </location>
    <ligand>
        <name>S-adenosyl-L-methionine</name>
        <dbReference type="ChEBI" id="CHEBI:59789"/>
    </ligand>
</feature>
<dbReference type="GO" id="GO:0003676">
    <property type="term" value="F:nucleic acid binding"/>
    <property type="evidence" value="ECO:0007669"/>
    <property type="project" value="InterPro"/>
</dbReference>
<reference evidence="8 9" key="1">
    <citation type="submission" date="2014-11" db="EMBL/GenBank/DDBJ databases">
        <title>Genomics and ecophysiology of heterotrophic nitrogen fixing bacteria isolated from estuarine surface water.</title>
        <authorList>
            <person name="Bentzon-Tilia M."/>
            <person name="Severin I."/>
            <person name="Hansen L.H."/>
            <person name="Riemann L."/>
        </authorList>
    </citation>
    <scope>NUCLEOTIDE SEQUENCE [LARGE SCALE GENOMIC DNA]</scope>
    <source>
        <strain evidence="8 9">BAL398</strain>
    </source>
</reference>
<evidence type="ECO:0000259" key="7">
    <source>
        <dbReference type="Pfam" id="PF17827"/>
    </source>
</evidence>
<dbReference type="PANTHER" id="PTHR18895">
    <property type="entry name" value="HEMK METHYLTRANSFERASE"/>
    <property type="match status" value="1"/>
</dbReference>
<accession>A0A0D7F3H4</accession>
<dbReference type="NCBIfam" id="TIGR03534">
    <property type="entry name" value="RF_mod_PrmC"/>
    <property type="match status" value="1"/>
</dbReference>
<gene>
    <name evidence="5" type="primary">prmC</name>
    <name evidence="8" type="ORF">OO17_04690</name>
</gene>
<keyword evidence="3 5" id="KW-0949">S-adenosyl-L-methionine</keyword>
<dbReference type="InterPro" id="IPR002052">
    <property type="entry name" value="DNA_methylase_N6_adenine_CS"/>
</dbReference>
<dbReference type="Pfam" id="PF05175">
    <property type="entry name" value="MTS"/>
    <property type="match status" value="1"/>
</dbReference>
<comment type="function">
    <text evidence="5">Methylates the class 1 translation termination release factors RF1/PrfA and RF2/PrfB on the glutamine residue of the universally conserved GGQ motif.</text>
</comment>
<dbReference type="Gene3D" id="1.10.8.10">
    <property type="entry name" value="DNA helicase RuvA subunit, C-terminal domain"/>
    <property type="match status" value="1"/>
</dbReference>
<dbReference type="InterPro" id="IPR007848">
    <property type="entry name" value="Small_mtfrase_dom"/>
</dbReference>
<evidence type="ECO:0000256" key="5">
    <source>
        <dbReference type="HAMAP-Rule" id="MF_02126"/>
    </source>
</evidence>
<evidence type="ECO:0000256" key="4">
    <source>
        <dbReference type="ARBA" id="ARBA00048391"/>
    </source>
</evidence>
<evidence type="ECO:0000313" key="9">
    <source>
        <dbReference type="Proteomes" id="UP000032515"/>
    </source>
</evidence>
<evidence type="ECO:0000256" key="2">
    <source>
        <dbReference type="ARBA" id="ARBA00022679"/>
    </source>
</evidence>
<dbReference type="PATRIC" id="fig|1076.23.peg.5"/>
<feature type="domain" description="Methyltransferase small" evidence="6">
    <location>
        <begin position="128"/>
        <end position="207"/>
    </location>
</feature>
<sequence length="295" mass="30428">MNAGELFAGATIDTARRALTARFKTHDIDSAELDARLLVGAALGLDLTGLIVAAARVLTPDEADRLAALAKRRLAGEPVARILGVREFWGLPLHLSAETLVPRPDTETVVEAALDVLRARPAGGPIVLADIGTGSGAILLALLTEWPAAFGIGTDISLSALRTAQANAVSLGLANRAGFVACDFCAALSGGFDLIVSNPPYISSREIASLATEVRDHDPLRALDGGADGLDAYRQIVPEAARRLSPGGALVVEIGQGQGQDVGALMAAAGLTVVEPPRPDLSGIFRAVTGWKPSP</sequence>
<organism evidence="8 9">
    <name type="scientific">Rhodopseudomonas palustris</name>
    <dbReference type="NCBI Taxonomy" id="1076"/>
    <lineage>
        <taxon>Bacteria</taxon>
        <taxon>Pseudomonadati</taxon>
        <taxon>Pseudomonadota</taxon>
        <taxon>Alphaproteobacteria</taxon>
        <taxon>Hyphomicrobiales</taxon>
        <taxon>Nitrobacteraceae</taxon>
        <taxon>Rhodopseudomonas</taxon>
    </lineage>
</organism>
<dbReference type="InterPro" id="IPR004556">
    <property type="entry name" value="HemK-like"/>
</dbReference>
<dbReference type="OrthoDB" id="9800643at2"/>
<proteinExistence type="inferred from homology"/>
<dbReference type="AlphaFoldDB" id="A0A0D7F3H4"/>
<dbReference type="PROSITE" id="PS00092">
    <property type="entry name" value="N6_MTASE"/>
    <property type="match status" value="1"/>
</dbReference>
<name>A0A0D7F3H4_RHOPL</name>
<dbReference type="EMBL" id="JXXE01000086">
    <property type="protein sequence ID" value="KIZ47376.1"/>
    <property type="molecule type" value="Genomic_DNA"/>
</dbReference>
<dbReference type="InterPro" id="IPR040758">
    <property type="entry name" value="PrmC_N"/>
</dbReference>
<evidence type="ECO:0000313" key="8">
    <source>
        <dbReference type="EMBL" id="KIZ47376.1"/>
    </source>
</evidence>